<accession>A0A915PVF5</accession>
<dbReference type="WBParaSite" id="sdigi.contig288.g7093.t1">
    <property type="protein sequence ID" value="sdigi.contig288.g7093.t1"/>
    <property type="gene ID" value="sdigi.contig288.g7093"/>
</dbReference>
<keyword evidence="2" id="KW-1185">Reference proteome</keyword>
<evidence type="ECO:0000256" key="1">
    <source>
        <dbReference type="SAM" id="MobiDB-lite"/>
    </source>
</evidence>
<organism evidence="2 3">
    <name type="scientific">Setaria digitata</name>
    <dbReference type="NCBI Taxonomy" id="48799"/>
    <lineage>
        <taxon>Eukaryota</taxon>
        <taxon>Metazoa</taxon>
        <taxon>Ecdysozoa</taxon>
        <taxon>Nematoda</taxon>
        <taxon>Chromadorea</taxon>
        <taxon>Rhabditida</taxon>
        <taxon>Spirurina</taxon>
        <taxon>Spiruromorpha</taxon>
        <taxon>Filarioidea</taxon>
        <taxon>Setariidae</taxon>
        <taxon>Setaria</taxon>
    </lineage>
</organism>
<proteinExistence type="predicted"/>
<reference evidence="3" key="1">
    <citation type="submission" date="2022-11" db="UniProtKB">
        <authorList>
            <consortium name="WormBaseParasite"/>
        </authorList>
    </citation>
    <scope>IDENTIFICATION</scope>
</reference>
<feature type="region of interest" description="Disordered" evidence="1">
    <location>
        <begin position="116"/>
        <end position="138"/>
    </location>
</feature>
<feature type="compositionally biased region" description="Low complexity" evidence="1">
    <location>
        <begin position="122"/>
        <end position="134"/>
    </location>
</feature>
<evidence type="ECO:0000313" key="3">
    <source>
        <dbReference type="WBParaSite" id="sdigi.contig288.g7093.t1"/>
    </source>
</evidence>
<sequence>MRPGFRLKNGISDHERAELSWLNSNTESNHRLSNAQSFYLTTKQPSLSSAPIKYYPYQSNFPMHQTYQPIYASNFHTIPSVYYNNYLPQAYVQPTHLPVSVMVSTIRDILSIVQKTIHPDGNDGNNSDNINGISEVDSSNKQSVKSTLSLSQSSLSPLSPYLSSSASSSSVTASITDIPGNVEEKWEELTNVKEAKGKFAQTVKEIEKSIDLISSRLLTTSEINNSTGNSKSFATTIITAPKITTTTITTTTTTTTTTVTSTGKTTRKSLTDDGSNLLESLLNGRLDKIDWFGSLLGINQLPTKEEGNAIAQILQGGLFGPAS</sequence>
<dbReference type="Proteomes" id="UP000887581">
    <property type="component" value="Unplaced"/>
</dbReference>
<protein>
    <submittedName>
        <fullName evidence="3">Peroxin-14</fullName>
    </submittedName>
</protein>
<name>A0A915PVF5_9BILA</name>
<dbReference type="AlphaFoldDB" id="A0A915PVF5"/>
<evidence type="ECO:0000313" key="2">
    <source>
        <dbReference type="Proteomes" id="UP000887581"/>
    </source>
</evidence>